<dbReference type="Proteomes" id="UP000006552">
    <property type="component" value="Chromosome"/>
</dbReference>
<feature type="region of interest" description="Disordered" evidence="1">
    <location>
        <begin position="79"/>
        <end position="105"/>
    </location>
</feature>
<dbReference type="AlphaFoldDB" id="Q5P4A6"/>
<feature type="compositionally biased region" description="Polar residues" evidence="1">
    <location>
        <begin position="168"/>
        <end position="182"/>
    </location>
</feature>
<feature type="compositionally biased region" description="Low complexity" evidence="1">
    <location>
        <begin position="136"/>
        <end position="164"/>
    </location>
</feature>
<organism evidence="2 3">
    <name type="scientific">Aromatoleum aromaticum (strain DSM 19018 / LMG 30748 / EbN1)</name>
    <name type="common">Azoarcus sp. (strain EbN1)</name>
    <dbReference type="NCBI Taxonomy" id="76114"/>
    <lineage>
        <taxon>Bacteria</taxon>
        <taxon>Pseudomonadati</taxon>
        <taxon>Pseudomonadota</taxon>
        <taxon>Betaproteobacteria</taxon>
        <taxon>Rhodocyclales</taxon>
        <taxon>Rhodocyclaceae</taxon>
        <taxon>Aromatoleum</taxon>
    </lineage>
</organism>
<reference evidence="2 3" key="1">
    <citation type="journal article" date="2005" name="Arch. Microbiol.">
        <title>The genome sequence of an anaerobic aromatic-degrading denitrifying bacterium, strain EbN1.</title>
        <authorList>
            <person name="Rabus R."/>
            <person name="Kube M."/>
            <person name="Heider J."/>
            <person name="Beck A."/>
            <person name="Heitmann K."/>
            <person name="Widdel F."/>
            <person name="Reinhardt R."/>
        </authorList>
    </citation>
    <scope>NUCLEOTIDE SEQUENCE [LARGE SCALE GENOMIC DNA]</scope>
    <source>
        <strain evidence="2 3">EbN1</strain>
    </source>
</reference>
<sequence length="218" mass="22783">MCAGQPATAALRVATRGSRVQSADSAATKPSACSVCSVCKSSATGRTSTEPNFAPGMRDAHLDRLVQVPGLDDVVAAESRQARRARGSHPPLPARLLPRHASPPPRAIELDYRRRVEPQQHIVKTDNLRPVIATPAAASAPAARSTPAPGAAGRAAGQAGSPRPTARCASTNRPPKPSSSHWKPNRSRAAPCQGGPAAPPAAALRRGRARRGCWPWHV</sequence>
<keyword evidence="3" id="KW-1185">Reference proteome</keyword>
<feature type="region of interest" description="Disordered" evidence="1">
    <location>
        <begin position="136"/>
        <end position="218"/>
    </location>
</feature>
<evidence type="ECO:0000256" key="1">
    <source>
        <dbReference type="SAM" id="MobiDB-lite"/>
    </source>
</evidence>
<proteinExistence type="predicted"/>
<evidence type="ECO:0000313" key="3">
    <source>
        <dbReference type="Proteomes" id="UP000006552"/>
    </source>
</evidence>
<dbReference type="STRING" id="76114.ebA3074"/>
<feature type="compositionally biased region" description="Low complexity" evidence="1">
    <location>
        <begin position="188"/>
        <end position="204"/>
    </location>
</feature>
<gene>
    <name evidence="2" type="ORF">ebA3074</name>
</gene>
<dbReference type="EMBL" id="CR555306">
    <property type="protein sequence ID" value="CAI07857.1"/>
    <property type="molecule type" value="Genomic_DNA"/>
</dbReference>
<dbReference type="KEGG" id="eba:ebA3074"/>
<accession>Q5P4A6</accession>
<name>Q5P4A6_AROAE</name>
<evidence type="ECO:0000313" key="2">
    <source>
        <dbReference type="EMBL" id="CAI07857.1"/>
    </source>
</evidence>
<dbReference type="HOGENOM" id="CLU_1264767_0_0_4"/>
<protein>
    <submittedName>
        <fullName evidence="2">Uncharacterized protein</fullName>
    </submittedName>
</protein>